<dbReference type="InterPro" id="IPR026893">
    <property type="entry name" value="Tyr/Ser_Pase_IphP-type"/>
</dbReference>
<accession>G2QQJ4</accession>
<proteinExistence type="predicted"/>
<evidence type="ECO:0000259" key="1">
    <source>
        <dbReference type="PROSITE" id="PS50056"/>
    </source>
</evidence>
<name>G2QQJ4_THETT</name>
<reference evidence="2 3" key="1">
    <citation type="journal article" date="2011" name="Nat. Biotechnol.">
        <title>Comparative genomic analysis of the thermophilic biomass-degrading fungi Myceliophthora thermophila and Thielavia terrestris.</title>
        <authorList>
            <person name="Berka R.M."/>
            <person name="Grigoriev I.V."/>
            <person name="Otillar R."/>
            <person name="Salamov A."/>
            <person name="Grimwood J."/>
            <person name="Reid I."/>
            <person name="Ishmael N."/>
            <person name="John T."/>
            <person name="Darmond C."/>
            <person name="Moisan M.-C."/>
            <person name="Henrissat B."/>
            <person name="Coutinho P.M."/>
            <person name="Lombard V."/>
            <person name="Natvig D.O."/>
            <person name="Lindquist E."/>
            <person name="Schmutz J."/>
            <person name="Lucas S."/>
            <person name="Harris P."/>
            <person name="Powlowski J."/>
            <person name="Bellemare A."/>
            <person name="Taylor D."/>
            <person name="Butler G."/>
            <person name="de Vries R.P."/>
            <person name="Allijn I.E."/>
            <person name="van den Brink J."/>
            <person name="Ushinsky S."/>
            <person name="Storms R."/>
            <person name="Powell A.J."/>
            <person name="Paulsen I.T."/>
            <person name="Elbourne L.D.H."/>
            <person name="Baker S.E."/>
            <person name="Magnuson J."/>
            <person name="LaBoissiere S."/>
            <person name="Clutterbuck A.J."/>
            <person name="Martinez D."/>
            <person name="Wogulis M."/>
            <person name="de Leon A.L."/>
            <person name="Rey M.W."/>
            <person name="Tsang A."/>
        </authorList>
    </citation>
    <scope>NUCLEOTIDE SEQUENCE [LARGE SCALE GENOMIC DNA]</scope>
    <source>
        <strain evidence="3">ATCC 38088 / NRRL 8126</strain>
    </source>
</reference>
<organism evidence="2 3">
    <name type="scientific">Thermothielavioides terrestris (strain ATCC 38088 / NRRL 8126)</name>
    <name type="common">Thielavia terrestris</name>
    <dbReference type="NCBI Taxonomy" id="578455"/>
    <lineage>
        <taxon>Eukaryota</taxon>
        <taxon>Fungi</taxon>
        <taxon>Dikarya</taxon>
        <taxon>Ascomycota</taxon>
        <taxon>Pezizomycotina</taxon>
        <taxon>Sordariomycetes</taxon>
        <taxon>Sordariomycetidae</taxon>
        <taxon>Sordariales</taxon>
        <taxon>Chaetomiaceae</taxon>
        <taxon>Thermothielavioides</taxon>
        <taxon>Thermothielavioides terrestris</taxon>
    </lineage>
</organism>
<protein>
    <recommendedName>
        <fullName evidence="1">Tyrosine specific protein phosphatases domain-containing protein</fullName>
    </recommendedName>
</protein>
<dbReference type="InterPro" id="IPR029021">
    <property type="entry name" value="Prot-tyrosine_phosphatase-like"/>
</dbReference>
<keyword evidence="3" id="KW-1185">Reference proteome</keyword>
<evidence type="ECO:0000313" key="2">
    <source>
        <dbReference type="EMBL" id="AEO62404.1"/>
    </source>
</evidence>
<dbReference type="InterPro" id="IPR000387">
    <property type="entry name" value="Tyr_Pase_dom"/>
</dbReference>
<dbReference type="PANTHER" id="PTHR31126:SF73">
    <property type="entry name" value="TYROSINE SPECIFIC PROTEIN PHOSPHATASES DOMAIN-CONTAINING PROTEIN"/>
    <property type="match status" value="1"/>
</dbReference>
<dbReference type="PANTHER" id="PTHR31126">
    <property type="entry name" value="TYROSINE-PROTEIN PHOSPHATASE"/>
    <property type="match status" value="1"/>
</dbReference>
<feature type="domain" description="Tyrosine specific protein phosphatases" evidence="1">
    <location>
        <begin position="158"/>
        <end position="221"/>
    </location>
</feature>
<dbReference type="GO" id="GO:0004721">
    <property type="term" value="F:phosphoprotein phosphatase activity"/>
    <property type="evidence" value="ECO:0007669"/>
    <property type="project" value="InterPro"/>
</dbReference>
<dbReference type="PROSITE" id="PS00383">
    <property type="entry name" value="TYR_PHOSPHATASE_1"/>
    <property type="match status" value="1"/>
</dbReference>
<dbReference type="Pfam" id="PF13350">
    <property type="entry name" value="Y_phosphatase3"/>
    <property type="match status" value="1"/>
</dbReference>
<dbReference type="EMBL" id="CP003009">
    <property type="protein sequence ID" value="AEO62404.1"/>
    <property type="molecule type" value="Genomic_DNA"/>
</dbReference>
<dbReference type="KEGG" id="ttt:THITE_2106522"/>
<dbReference type="SUPFAM" id="SSF52799">
    <property type="entry name" value="(Phosphotyrosine protein) phosphatases II"/>
    <property type="match status" value="1"/>
</dbReference>
<evidence type="ECO:0000313" key="3">
    <source>
        <dbReference type="Proteomes" id="UP000008181"/>
    </source>
</evidence>
<dbReference type="GeneID" id="11523466"/>
<dbReference type="eggNOG" id="ENOG502SB6D">
    <property type="taxonomic scope" value="Eukaryota"/>
</dbReference>
<dbReference type="RefSeq" id="XP_003648740.1">
    <property type="nucleotide sequence ID" value="XM_003648692.1"/>
</dbReference>
<dbReference type="STRING" id="578455.G2QQJ4"/>
<dbReference type="Gene3D" id="3.90.190.10">
    <property type="entry name" value="Protein tyrosine phosphatase superfamily"/>
    <property type="match status" value="1"/>
</dbReference>
<dbReference type="AlphaFoldDB" id="G2QQJ4"/>
<dbReference type="InterPro" id="IPR016130">
    <property type="entry name" value="Tyr_Pase_AS"/>
</dbReference>
<dbReference type="Proteomes" id="UP000008181">
    <property type="component" value="Chromosome 1"/>
</dbReference>
<sequence>MSTANPTPSTPLSAADLLELASTDVSTPLPAAALRAALSSPPFVALPDTFNARDLGLVPGSPIRPGLAFRSGGFLQGLSPAGSAALAALGVRRIFDLRSVGEHARAPDPVVDGVEGVWVRPGEQDAVVSLDEFVEGHGERGFVNMYLNVLKVYAGGIRRLLEAVRDGRGEEPFLFHCTAGRDRTGVVAGLLLTLAGASRETVALDFILSRIGTEPAREQLLAFALHGSRAASVETPGFHNMLSLRISCWEAFVKAVETEYGGFEGYVTKTLGFSEEDLAKIRDNLVLKN</sequence>
<dbReference type="HOGENOM" id="CLU_057546_1_3_1"/>
<gene>
    <name evidence="2" type="ORF">THITE_2106522</name>
</gene>
<dbReference type="OrthoDB" id="449382at2759"/>
<dbReference type="PROSITE" id="PS50056">
    <property type="entry name" value="TYR_PHOSPHATASE_2"/>
    <property type="match status" value="1"/>
</dbReference>